<dbReference type="Pfam" id="PF00293">
    <property type="entry name" value="NUDIX"/>
    <property type="match status" value="1"/>
</dbReference>
<accession>A0A0D0TAE0</accession>
<dbReference type="GO" id="GO:0046872">
    <property type="term" value="F:metal ion binding"/>
    <property type="evidence" value="ECO:0007669"/>
    <property type="project" value="UniProtKB-KW"/>
</dbReference>
<sequence length="245" mass="26883">MPPRTFTPSILANISRALKPPSLPPILPPHTHTTVGPRPPTDAAVLIPLMNINSEPHILMEVRANGMRVHAGEASFPGGKADDTDRDLIHTALREAHEELALPPSSVEVLGMLDPEYSLGNRSRVWPFVGFIHSAPPPFPSAGSSLPSLPLSSLILSPAEVSAILPLPLSALSDPKRRAVHLFRLNRFRPYYKIRADDLVIRLPGNKVNISEDLEIWGLSGWLLNKLAERVGWLDAPEIEKPHED</sequence>
<evidence type="ECO:0000256" key="1">
    <source>
        <dbReference type="ARBA" id="ARBA00001936"/>
    </source>
</evidence>
<dbReference type="PANTHER" id="PTHR12992:SF24">
    <property type="entry name" value="PEROXISOMAL COENZYME A DIPHOSPHATASE NUDT7"/>
    <property type="match status" value="1"/>
</dbReference>
<keyword evidence="6" id="KW-0464">Manganese</keyword>
<dbReference type="OrthoDB" id="206213at2759"/>
<comment type="cofactor">
    <cofactor evidence="2">
        <name>Mg(2+)</name>
        <dbReference type="ChEBI" id="CHEBI:18420"/>
    </cofactor>
</comment>
<reference evidence="8 9" key="1">
    <citation type="submission" date="2015-01" db="EMBL/GenBank/DDBJ databases">
        <title>The Genome Sequence of Cryptococcus gattii Ram5.</title>
        <authorList>
            <consortium name="The Broad Institute Genomics Platform"/>
            <person name="Cuomo C."/>
            <person name="Litvintseva A."/>
            <person name="Chen Y."/>
            <person name="Heitman J."/>
            <person name="Sun S."/>
            <person name="Springer D."/>
            <person name="Dromer F."/>
            <person name="Young S."/>
            <person name="Zeng Q."/>
            <person name="Gargeya S."/>
            <person name="Abouelleil A."/>
            <person name="Alvarado L."/>
            <person name="Chapman S.B."/>
            <person name="Gainer-Dewar J."/>
            <person name="Goldberg J."/>
            <person name="Griggs A."/>
            <person name="Gujja S."/>
            <person name="Hansen M."/>
            <person name="Howarth C."/>
            <person name="Imamovic A."/>
            <person name="Larimer J."/>
            <person name="Murphy C."/>
            <person name="Naylor J."/>
            <person name="Pearson M."/>
            <person name="Priest M."/>
            <person name="Roberts A."/>
            <person name="Saif S."/>
            <person name="Shea T."/>
            <person name="Sykes S."/>
            <person name="Wortman J."/>
            <person name="Nusbaum C."/>
            <person name="Birren B."/>
        </authorList>
    </citation>
    <scope>NUCLEOTIDE SEQUENCE [LARGE SCALE GENOMIC DNA]</scope>
    <source>
        <strain evidence="8 9">Ram5</strain>
    </source>
</reference>
<keyword evidence="9" id="KW-1185">Reference proteome</keyword>
<dbReference type="InterPro" id="IPR000086">
    <property type="entry name" value="NUDIX_hydrolase_dom"/>
</dbReference>
<dbReference type="PANTHER" id="PTHR12992">
    <property type="entry name" value="NUDIX HYDROLASE"/>
    <property type="match status" value="1"/>
</dbReference>
<organism evidence="8 9">
    <name type="scientific">Cryptococcus deuterogattii Ram5</name>
    <dbReference type="NCBI Taxonomy" id="1296110"/>
    <lineage>
        <taxon>Eukaryota</taxon>
        <taxon>Fungi</taxon>
        <taxon>Dikarya</taxon>
        <taxon>Basidiomycota</taxon>
        <taxon>Agaricomycotina</taxon>
        <taxon>Tremellomycetes</taxon>
        <taxon>Tremellales</taxon>
        <taxon>Cryptococcaceae</taxon>
        <taxon>Cryptococcus</taxon>
        <taxon>Cryptococcus gattii species complex</taxon>
    </lineage>
</organism>
<dbReference type="SUPFAM" id="SSF55811">
    <property type="entry name" value="Nudix"/>
    <property type="match status" value="1"/>
</dbReference>
<dbReference type="GO" id="GO:0010945">
    <property type="term" value="F:coenzyme A diphosphatase activity"/>
    <property type="evidence" value="ECO:0007669"/>
    <property type="project" value="InterPro"/>
</dbReference>
<protein>
    <recommendedName>
        <fullName evidence="7">Nudix hydrolase domain-containing protein</fullName>
    </recommendedName>
</protein>
<dbReference type="EMBL" id="KN847897">
    <property type="protein sequence ID" value="KIR43012.1"/>
    <property type="molecule type" value="Genomic_DNA"/>
</dbReference>
<keyword evidence="4" id="KW-0378">Hydrolase</keyword>
<dbReference type="InterPro" id="IPR015797">
    <property type="entry name" value="NUDIX_hydrolase-like_dom_sf"/>
</dbReference>
<dbReference type="HOGENOM" id="CLU_1372156_0_0_1"/>
<keyword evidence="3" id="KW-0479">Metal-binding</keyword>
<evidence type="ECO:0000313" key="9">
    <source>
        <dbReference type="Proteomes" id="UP000053392"/>
    </source>
</evidence>
<dbReference type="PROSITE" id="PS51462">
    <property type="entry name" value="NUDIX"/>
    <property type="match status" value="1"/>
</dbReference>
<keyword evidence="5" id="KW-0460">Magnesium</keyword>
<evidence type="ECO:0000256" key="4">
    <source>
        <dbReference type="ARBA" id="ARBA00022801"/>
    </source>
</evidence>
<comment type="cofactor">
    <cofactor evidence="1">
        <name>Mn(2+)</name>
        <dbReference type="ChEBI" id="CHEBI:29035"/>
    </cofactor>
</comment>
<gene>
    <name evidence="8" type="ORF">I313_01221</name>
</gene>
<name>A0A0D0TAE0_9TREE</name>
<dbReference type="CDD" id="cd03426">
    <property type="entry name" value="NUDIX_CoAse_Nudt7"/>
    <property type="match status" value="1"/>
</dbReference>
<evidence type="ECO:0000313" key="8">
    <source>
        <dbReference type="EMBL" id="KIR43012.1"/>
    </source>
</evidence>
<dbReference type="InterPro" id="IPR045121">
    <property type="entry name" value="CoAse"/>
</dbReference>
<evidence type="ECO:0000259" key="7">
    <source>
        <dbReference type="PROSITE" id="PS51462"/>
    </source>
</evidence>
<feature type="domain" description="Nudix hydrolase" evidence="7">
    <location>
        <begin position="40"/>
        <end position="193"/>
    </location>
</feature>
<evidence type="ECO:0000256" key="5">
    <source>
        <dbReference type="ARBA" id="ARBA00022842"/>
    </source>
</evidence>
<dbReference type="GO" id="GO:0015938">
    <property type="term" value="P:coenzyme A catabolic process"/>
    <property type="evidence" value="ECO:0007669"/>
    <property type="project" value="TreeGrafter"/>
</dbReference>
<dbReference type="AlphaFoldDB" id="A0A0D0TAE0"/>
<evidence type="ECO:0000256" key="6">
    <source>
        <dbReference type="ARBA" id="ARBA00023211"/>
    </source>
</evidence>
<proteinExistence type="predicted"/>
<dbReference type="Proteomes" id="UP000053392">
    <property type="component" value="Unassembled WGS sequence"/>
</dbReference>
<evidence type="ECO:0000256" key="2">
    <source>
        <dbReference type="ARBA" id="ARBA00001946"/>
    </source>
</evidence>
<dbReference type="Gene3D" id="3.90.79.10">
    <property type="entry name" value="Nucleoside Triphosphate Pyrophosphohydrolase"/>
    <property type="match status" value="1"/>
</dbReference>
<evidence type="ECO:0000256" key="3">
    <source>
        <dbReference type="ARBA" id="ARBA00022723"/>
    </source>
</evidence>